<dbReference type="InterPro" id="IPR017439">
    <property type="entry name" value="Amidohydrolase"/>
</dbReference>
<dbReference type="KEGG" id="cuo:CUROG_02780"/>
<dbReference type="Gene3D" id="3.40.630.10">
    <property type="entry name" value="Zn peptidases"/>
    <property type="match status" value="1"/>
</dbReference>
<gene>
    <name evidence="3" type="primary">yxeP1</name>
    <name evidence="3" type="ORF">CUROG_02780</name>
</gene>
<dbReference type="AlphaFoldDB" id="A0A5J6Z8H7"/>
<feature type="domain" description="Peptidase M20 dimerisation" evidence="2">
    <location>
        <begin position="235"/>
        <end position="331"/>
    </location>
</feature>
<dbReference type="Gene3D" id="3.30.70.360">
    <property type="match status" value="1"/>
</dbReference>
<evidence type="ECO:0000256" key="1">
    <source>
        <dbReference type="ARBA" id="ARBA00022801"/>
    </source>
</evidence>
<dbReference type="Pfam" id="PF01546">
    <property type="entry name" value="Peptidase_M20"/>
    <property type="match status" value="1"/>
</dbReference>
<keyword evidence="1 3" id="KW-0378">Hydrolase</keyword>
<sequence>MTAASGETPGTIDSPKGTLAASPAQIVEEFLGPVYGGRGDSQTGIDGGKLDLEWLEATYKEFHREPELSTAEEKTAARIARELEYFDNWEITTNIGGYGITAVLENGEGPTVLMRADFDGLPVAENTGVDYASKHSQLDAHGQRVPTMHACGHDHHTTSLLGAMRVLDGTRDKWSGTVVALFQPAEEASIGANGMVADGLGSIIPRPDVCLAQHVIAGPAGRVFTASGPVMTSSTTIEITLYGRGAHASMPHRSVDPVVLAASTVMKLQTVVSREVPPNQFAVITVASVEAGKANNVIPDSAKISLSCRFYDEALRKKCVDAIKRVVRAEAQSMGADRAPSFKFVGMLGATNNSEKVFSTVRAGFDEAFGTSESVDMEPWTASEDFPVIPKAFGVPYMLWTVGITPRWLWERAEKAGRLDIDIPTNHNPGFLPDLKTLPVGVRAAAVAVLSCLQQTWQRPADEGDDQTYRPTIPTDADIDAVAVETARAD</sequence>
<protein>
    <submittedName>
        <fullName evidence="3">Putative hydrolase YxeP</fullName>
        <ecNumber evidence="3">3.-.-.-</ecNumber>
    </submittedName>
</protein>
<reference evidence="4" key="1">
    <citation type="submission" date="2019-10" db="EMBL/GenBank/DDBJ databases">
        <title>Complete genome sequence of Corynebacterium urogenitalis DSM 108747, isolated from the genital tract of a cow.</title>
        <authorList>
            <person name="Ruckert C."/>
            <person name="Ballas P."/>
            <person name="Wagener K."/>
            <person name="Drillich M."/>
            <person name="Kaempfer P."/>
            <person name="Busse H.-J."/>
            <person name="Ehling-Schulz M."/>
        </authorList>
    </citation>
    <scope>NUCLEOTIDE SEQUENCE [LARGE SCALE GENOMIC DNA]</scope>
    <source>
        <strain evidence="4">LMM 1652</strain>
    </source>
</reference>
<dbReference type="InterPro" id="IPR002933">
    <property type="entry name" value="Peptidase_M20"/>
</dbReference>
<dbReference type="Pfam" id="PF07687">
    <property type="entry name" value="M20_dimer"/>
    <property type="match status" value="1"/>
</dbReference>
<evidence type="ECO:0000313" key="4">
    <source>
        <dbReference type="Proteomes" id="UP000326711"/>
    </source>
</evidence>
<dbReference type="NCBIfam" id="TIGR01891">
    <property type="entry name" value="amidohydrolases"/>
    <property type="match status" value="1"/>
</dbReference>
<dbReference type="InterPro" id="IPR011650">
    <property type="entry name" value="Peptidase_M20_dimer"/>
</dbReference>
<dbReference type="Proteomes" id="UP000326711">
    <property type="component" value="Chromosome"/>
</dbReference>
<dbReference type="InterPro" id="IPR036264">
    <property type="entry name" value="Bact_exopeptidase_dim_dom"/>
</dbReference>
<dbReference type="PANTHER" id="PTHR11014:SF63">
    <property type="entry name" value="METALLOPEPTIDASE, PUTATIVE (AFU_ORTHOLOGUE AFUA_6G09600)-RELATED"/>
    <property type="match status" value="1"/>
</dbReference>
<accession>A0A5J6Z8H7</accession>
<keyword evidence="4" id="KW-1185">Reference proteome</keyword>
<organism evidence="3 4">
    <name type="scientific">Corynebacterium urogenitale</name>
    <dbReference type="NCBI Taxonomy" id="2487892"/>
    <lineage>
        <taxon>Bacteria</taxon>
        <taxon>Bacillati</taxon>
        <taxon>Actinomycetota</taxon>
        <taxon>Actinomycetes</taxon>
        <taxon>Mycobacteriales</taxon>
        <taxon>Corynebacteriaceae</taxon>
        <taxon>Corynebacterium</taxon>
    </lineage>
</organism>
<dbReference type="FunFam" id="3.30.70.360:FF:000001">
    <property type="entry name" value="N-acetyldiaminopimelate deacetylase"/>
    <property type="match status" value="1"/>
</dbReference>
<evidence type="ECO:0000313" key="3">
    <source>
        <dbReference type="EMBL" id="QFQ01945.1"/>
    </source>
</evidence>
<dbReference type="SUPFAM" id="SSF53187">
    <property type="entry name" value="Zn-dependent exopeptidases"/>
    <property type="match status" value="1"/>
</dbReference>
<dbReference type="PANTHER" id="PTHR11014">
    <property type="entry name" value="PEPTIDASE M20 FAMILY MEMBER"/>
    <property type="match status" value="1"/>
</dbReference>
<dbReference type="SUPFAM" id="SSF55031">
    <property type="entry name" value="Bacterial exopeptidase dimerisation domain"/>
    <property type="match status" value="1"/>
</dbReference>
<dbReference type="EMBL" id="CP045032">
    <property type="protein sequence ID" value="QFQ01945.1"/>
    <property type="molecule type" value="Genomic_DNA"/>
</dbReference>
<proteinExistence type="predicted"/>
<evidence type="ECO:0000259" key="2">
    <source>
        <dbReference type="Pfam" id="PF07687"/>
    </source>
</evidence>
<name>A0A5J6Z8H7_9CORY</name>
<dbReference type="GO" id="GO:0050118">
    <property type="term" value="F:N-acetyldiaminopimelate deacetylase activity"/>
    <property type="evidence" value="ECO:0007669"/>
    <property type="project" value="UniProtKB-ARBA"/>
</dbReference>
<dbReference type="EC" id="3.-.-.-" evidence="3"/>
<dbReference type="GO" id="GO:0019877">
    <property type="term" value="P:diaminopimelate biosynthetic process"/>
    <property type="evidence" value="ECO:0007669"/>
    <property type="project" value="UniProtKB-ARBA"/>
</dbReference>